<dbReference type="Pfam" id="PF00182">
    <property type="entry name" value="Glyco_hydro_19"/>
    <property type="match status" value="1"/>
</dbReference>
<accession>A0A2U1P587</accession>
<name>A0A2U1P587_ARTAN</name>
<evidence type="ECO:0000313" key="2">
    <source>
        <dbReference type="EMBL" id="PWA80934.1"/>
    </source>
</evidence>
<dbReference type="Gene3D" id="3.30.20.10">
    <property type="entry name" value="Endochitinase, domain 2"/>
    <property type="match status" value="1"/>
</dbReference>
<reference evidence="2 3" key="1">
    <citation type="journal article" date="2018" name="Mol. Plant">
        <title>The genome of Artemisia annua provides insight into the evolution of Asteraceae family and artemisinin biosynthesis.</title>
        <authorList>
            <person name="Shen Q."/>
            <person name="Zhang L."/>
            <person name="Liao Z."/>
            <person name="Wang S."/>
            <person name="Yan T."/>
            <person name="Shi P."/>
            <person name="Liu M."/>
            <person name="Fu X."/>
            <person name="Pan Q."/>
            <person name="Wang Y."/>
            <person name="Lv Z."/>
            <person name="Lu X."/>
            <person name="Zhang F."/>
            <person name="Jiang W."/>
            <person name="Ma Y."/>
            <person name="Chen M."/>
            <person name="Hao X."/>
            <person name="Li L."/>
            <person name="Tang Y."/>
            <person name="Lv G."/>
            <person name="Zhou Y."/>
            <person name="Sun X."/>
            <person name="Brodelius P.E."/>
            <person name="Rose J.K.C."/>
            <person name="Tang K."/>
        </authorList>
    </citation>
    <scope>NUCLEOTIDE SEQUENCE [LARGE SCALE GENOMIC DNA]</scope>
    <source>
        <strain evidence="3">cv. Huhao1</strain>
        <tissue evidence="2">Leaf</tissue>
    </source>
</reference>
<keyword evidence="3" id="KW-1185">Reference proteome</keyword>
<dbReference type="Proteomes" id="UP000245207">
    <property type="component" value="Unassembled WGS sequence"/>
</dbReference>
<dbReference type="GO" id="GO:0016998">
    <property type="term" value="P:cell wall macromolecule catabolic process"/>
    <property type="evidence" value="ECO:0007669"/>
    <property type="project" value="InterPro"/>
</dbReference>
<dbReference type="GO" id="GO:0006032">
    <property type="term" value="P:chitin catabolic process"/>
    <property type="evidence" value="ECO:0007669"/>
    <property type="project" value="InterPro"/>
</dbReference>
<dbReference type="Gene3D" id="1.10.530.10">
    <property type="match status" value="1"/>
</dbReference>
<dbReference type="InterPro" id="IPR000726">
    <property type="entry name" value="Glyco_hydro_19_cat"/>
</dbReference>
<sequence>MQTIFLLGDLGGWPTAPDGQFAWGYWFVREQDQTNRYCDSNDQGHVPKATLEEDLSKYLSPEEGVAVAAVGAEVHTCNVLVTKGASKA</sequence>
<evidence type="ECO:0000313" key="3">
    <source>
        <dbReference type="Proteomes" id="UP000245207"/>
    </source>
</evidence>
<evidence type="ECO:0000259" key="1">
    <source>
        <dbReference type="Pfam" id="PF00182"/>
    </source>
</evidence>
<gene>
    <name evidence="2" type="ORF">CTI12_AA192740</name>
</gene>
<dbReference type="EMBL" id="PKPP01001652">
    <property type="protein sequence ID" value="PWA80934.1"/>
    <property type="molecule type" value="Genomic_DNA"/>
</dbReference>
<dbReference type="OrthoDB" id="617225at2759"/>
<dbReference type="AlphaFoldDB" id="A0A2U1P587"/>
<comment type="caution">
    <text evidence="2">The sequence shown here is derived from an EMBL/GenBank/DDBJ whole genome shotgun (WGS) entry which is preliminary data.</text>
</comment>
<dbReference type="GO" id="GO:0004568">
    <property type="term" value="F:chitinase activity"/>
    <property type="evidence" value="ECO:0007669"/>
    <property type="project" value="InterPro"/>
</dbReference>
<protein>
    <submittedName>
        <fullName evidence="2">Endochitinase</fullName>
    </submittedName>
</protein>
<organism evidence="2 3">
    <name type="scientific">Artemisia annua</name>
    <name type="common">Sweet wormwood</name>
    <dbReference type="NCBI Taxonomy" id="35608"/>
    <lineage>
        <taxon>Eukaryota</taxon>
        <taxon>Viridiplantae</taxon>
        <taxon>Streptophyta</taxon>
        <taxon>Embryophyta</taxon>
        <taxon>Tracheophyta</taxon>
        <taxon>Spermatophyta</taxon>
        <taxon>Magnoliopsida</taxon>
        <taxon>eudicotyledons</taxon>
        <taxon>Gunneridae</taxon>
        <taxon>Pentapetalae</taxon>
        <taxon>asterids</taxon>
        <taxon>campanulids</taxon>
        <taxon>Asterales</taxon>
        <taxon>Asteraceae</taxon>
        <taxon>Asteroideae</taxon>
        <taxon>Anthemideae</taxon>
        <taxon>Artemisiinae</taxon>
        <taxon>Artemisia</taxon>
    </lineage>
</organism>
<feature type="domain" description="Glycoside hydrolase family 19 catalytic" evidence="1">
    <location>
        <begin position="11"/>
        <end position="44"/>
    </location>
</feature>
<proteinExistence type="predicted"/>